<protein>
    <submittedName>
        <fullName evidence="1">Uncharacterized protein</fullName>
    </submittedName>
</protein>
<dbReference type="EMBL" id="KL596636">
    <property type="protein sequence ID" value="KER32230.1"/>
    <property type="molecule type" value="Genomic_DNA"/>
</dbReference>
<dbReference type="AlphaFoldDB" id="A0A075A937"/>
<dbReference type="CTD" id="20315850"/>
<dbReference type="RefSeq" id="XP_009163992.1">
    <property type="nucleotide sequence ID" value="XM_009165728.1"/>
</dbReference>
<organism evidence="1 2">
    <name type="scientific">Opisthorchis viverrini</name>
    <name type="common">Southeast Asian liver fluke</name>
    <dbReference type="NCBI Taxonomy" id="6198"/>
    <lineage>
        <taxon>Eukaryota</taxon>
        <taxon>Metazoa</taxon>
        <taxon>Spiralia</taxon>
        <taxon>Lophotrochozoa</taxon>
        <taxon>Platyhelminthes</taxon>
        <taxon>Trematoda</taxon>
        <taxon>Digenea</taxon>
        <taxon>Opisthorchiida</taxon>
        <taxon>Opisthorchiata</taxon>
        <taxon>Opisthorchiidae</taxon>
        <taxon>Opisthorchis</taxon>
    </lineage>
</organism>
<dbReference type="GeneID" id="20315850"/>
<reference evidence="1 2" key="1">
    <citation type="submission" date="2013-11" db="EMBL/GenBank/DDBJ databases">
        <title>Opisthorchis viverrini - life in the bile duct.</title>
        <authorList>
            <person name="Young N.D."/>
            <person name="Nagarajan N."/>
            <person name="Lin S.J."/>
            <person name="Korhonen P.K."/>
            <person name="Jex A.R."/>
            <person name="Hall R.S."/>
            <person name="Safavi-Hemami H."/>
            <person name="Kaewkong W."/>
            <person name="Bertrand D."/>
            <person name="Gao S."/>
            <person name="Seet Q."/>
            <person name="Wongkham S."/>
            <person name="Teh B.T."/>
            <person name="Wongkham C."/>
            <person name="Intapan P.M."/>
            <person name="Maleewong W."/>
            <person name="Yang X."/>
            <person name="Hu M."/>
            <person name="Wang Z."/>
            <person name="Hofmann A."/>
            <person name="Sternberg P.W."/>
            <person name="Tan P."/>
            <person name="Wang J."/>
            <person name="Gasser R.B."/>
        </authorList>
    </citation>
    <scope>NUCLEOTIDE SEQUENCE [LARGE SCALE GENOMIC DNA]</scope>
</reference>
<keyword evidence="2" id="KW-1185">Reference proteome</keyword>
<dbReference type="Proteomes" id="UP000054324">
    <property type="component" value="Unassembled WGS sequence"/>
</dbReference>
<name>A0A075A937_OPIVI</name>
<sequence>MQLPKQRTPAATTCGKSTVLKEQQAREYPMKLLDIRDSAGGLHDWFHSGEAKSSTLHTPGNMLQLLHYDCEIPTALI</sequence>
<dbReference type="KEGG" id="ovi:T265_01662"/>
<proteinExistence type="predicted"/>
<gene>
    <name evidence="1" type="ORF">T265_01662</name>
</gene>
<accession>A0A075A937</accession>
<evidence type="ECO:0000313" key="2">
    <source>
        <dbReference type="Proteomes" id="UP000054324"/>
    </source>
</evidence>
<evidence type="ECO:0000313" key="1">
    <source>
        <dbReference type="EMBL" id="KER32230.1"/>
    </source>
</evidence>